<evidence type="ECO:0000313" key="14">
    <source>
        <dbReference type="Proteomes" id="UP000233256"/>
    </source>
</evidence>
<keyword evidence="7" id="KW-0547">Nucleotide-binding</keyword>
<evidence type="ECO:0000256" key="3">
    <source>
        <dbReference type="ARBA" id="ARBA00012389"/>
    </source>
</evidence>
<dbReference type="PANTHER" id="PTHR39321">
    <property type="entry name" value="NICOTINATE-NUCLEOTIDE ADENYLYLTRANSFERASE-RELATED"/>
    <property type="match status" value="1"/>
</dbReference>
<dbReference type="EC" id="2.7.7.18" evidence="3"/>
<feature type="domain" description="Cytidyltransferase-like" evidence="12">
    <location>
        <begin position="316"/>
        <end position="489"/>
    </location>
</feature>
<evidence type="ECO:0000256" key="9">
    <source>
        <dbReference type="ARBA" id="ARBA00023027"/>
    </source>
</evidence>
<evidence type="ECO:0000259" key="12">
    <source>
        <dbReference type="Pfam" id="PF01467"/>
    </source>
</evidence>
<dbReference type="InterPro" id="IPR004821">
    <property type="entry name" value="Cyt_trans-like"/>
</dbReference>
<dbReference type="InterPro" id="IPR005248">
    <property type="entry name" value="NadD/NMNAT"/>
</dbReference>
<dbReference type="EMBL" id="PGXC01000005">
    <property type="protein sequence ID" value="PKK90639.1"/>
    <property type="molecule type" value="Genomic_DNA"/>
</dbReference>
<keyword evidence="6" id="KW-0548">Nucleotidyltransferase</keyword>
<name>A0A2N1PQN0_9BACT</name>
<dbReference type="Gene3D" id="3.40.50.620">
    <property type="entry name" value="HUPs"/>
    <property type="match status" value="1"/>
</dbReference>
<feature type="compositionally biased region" description="Low complexity" evidence="11">
    <location>
        <begin position="136"/>
        <end position="151"/>
    </location>
</feature>
<dbReference type="Proteomes" id="UP000233256">
    <property type="component" value="Unassembled WGS sequence"/>
</dbReference>
<evidence type="ECO:0000256" key="2">
    <source>
        <dbReference type="ARBA" id="ARBA00005019"/>
    </source>
</evidence>
<dbReference type="SUPFAM" id="SSF52374">
    <property type="entry name" value="Nucleotidylyl transferase"/>
    <property type="match status" value="1"/>
</dbReference>
<evidence type="ECO:0000256" key="7">
    <source>
        <dbReference type="ARBA" id="ARBA00022741"/>
    </source>
</evidence>
<dbReference type="Pfam" id="PF01467">
    <property type="entry name" value="CTP_transf_like"/>
    <property type="match status" value="1"/>
</dbReference>
<evidence type="ECO:0000256" key="8">
    <source>
        <dbReference type="ARBA" id="ARBA00022840"/>
    </source>
</evidence>
<keyword evidence="5" id="KW-0808">Transferase</keyword>
<evidence type="ECO:0000256" key="6">
    <source>
        <dbReference type="ARBA" id="ARBA00022695"/>
    </source>
</evidence>
<comment type="catalytic activity">
    <reaction evidence="10">
        <text>nicotinate beta-D-ribonucleotide + ATP + H(+) = deamido-NAD(+) + diphosphate</text>
        <dbReference type="Rhea" id="RHEA:22860"/>
        <dbReference type="ChEBI" id="CHEBI:15378"/>
        <dbReference type="ChEBI" id="CHEBI:30616"/>
        <dbReference type="ChEBI" id="CHEBI:33019"/>
        <dbReference type="ChEBI" id="CHEBI:57502"/>
        <dbReference type="ChEBI" id="CHEBI:58437"/>
        <dbReference type="EC" id="2.7.7.18"/>
    </reaction>
</comment>
<feature type="region of interest" description="Disordered" evidence="11">
    <location>
        <begin position="113"/>
        <end position="166"/>
    </location>
</feature>
<organism evidence="13 14">
    <name type="scientific">Candidatus Wallbacteria bacterium HGW-Wallbacteria-1</name>
    <dbReference type="NCBI Taxonomy" id="2013854"/>
    <lineage>
        <taxon>Bacteria</taxon>
        <taxon>Candidatus Walliibacteriota</taxon>
    </lineage>
</organism>
<keyword evidence="8" id="KW-0067">ATP-binding</keyword>
<comment type="caution">
    <text evidence="13">The sequence shown here is derived from an EMBL/GenBank/DDBJ whole genome shotgun (WGS) entry which is preliminary data.</text>
</comment>
<evidence type="ECO:0000256" key="10">
    <source>
        <dbReference type="ARBA" id="ARBA00048721"/>
    </source>
</evidence>
<dbReference type="GO" id="GO:0004515">
    <property type="term" value="F:nicotinate-nucleotide adenylyltransferase activity"/>
    <property type="evidence" value="ECO:0007669"/>
    <property type="project" value="UniProtKB-EC"/>
</dbReference>
<feature type="compositionally biased region" description="Acidic residues" evidence="11">
    <location>
        <begin position="123"/>
        <end position="135"/>
    </location>
</feature>
<dbReference type="GO" id="GO:0009435">
    <property type="term" value="P:NAD+ biosynthetic process"/>
    <property type="evidence" value="ECO:0007669"/>
    <property type="project" value="InterPro"/>
</dbReference>
<keyword evidence="9" id="KW-0520">NAD</keyword>
<evidence type="ECO:0000256" key="5">
    <source>
        <dbReference type="ARBA" id="ARBA00022679"/>
    </source>
</evidence>
<comment type="pathway">
    <text evidence="2">Cofactor biosynthesis; NAD(+) biosynthesis; deamido-NAD(+) from nicotinate D-ribonucleotide: step 1/1.</text>
</comment>
<gene>
    <name evidence="13" type="ORF">CVV64_09790</name>
</gene>
<keyword evidence="4" id="KW-0662">Pyridine nucleotide biosynthesis</keyword>
<dbReference type="GO" id="GO:0005524">
    <property type="term" value="F:ATP binding"/>
    <property type="evidence" value="ECO:0007669"/>
    <property type="project" value="UniProtKB-KW"/>
</dbReference>
<evidence type="ECO:0000256" key="4">
    <source>
        <dbReference type="ARBA" id="ARBA00022642"/>
    </source>
</evidence>
<dbReference type="PANTHER" id="PTHR39321:SF3">
    <property type="entry name" value="PHOSPHOPANTETHEINE ADENYLYLTRANSFERASE"/>
    <property type="match status" value="1"/>
</dbReference>
<dbReference type="InterPro" id="IPR014729">
    <property type="entry name" value="Rossmann-like_a/b/a_fold"/>
</dbReference>
<evidence type="ECO:0000313" key="13">
    <source>
        <dbReference type="EMBL" id="PKK90639.1"/>
    </source>
</evidence>
<dbReference type="AlphaFoldDB" id="A0A2N1PQN0"/>
<proteinExistence type="predicted"/>
<evidence type="ECO:0000256" key="1">
    <source>
        <dbReference type="ARBA" id="ARBA00002324"/>
    </source>
</evidence>
<accession>A0A2N1PQN0</accession>
<evidence type="ECO:0000256" key="11">
    <source>
        <dbReference type="SAM" id="MobiDB-lite"/>
    </source>
</evidence>
<sequence length="517" mass="56821">MPYPESYSLTSASLKILFALLILFLSTPFTSMPLAAVMEMPRFLPPDLIPSDIELKTVIRDNQNWVVPSILKRCQAFEKIKFLKDSLGQRPMKNLELRIRMILDRENLMTLKRSNNCNSGATDDSDISTETESDSSAESGFSSGSEPSSKSGHADSSGHAPGSSRKARRIENLLSAMKQCRELSPLVDSDNPFRNEKVTVAALQGIAKLTAILGDDIKSLGLSGINSIEKPAAPQIFNMEKSMDNFSAALCFYKTIHGKTEALLIVTESENRQNQKSEIQKGIPNEKVLTEILSRLNIDFILRPGQKEHPLRRIGIFFGTFDPVHTGHISTALCAQKYLGLDSVIMIPNYVSAHKPGATSFKTRHAILVSSISDIHELQTLPSASIARGFENGGVAGMVNQIRNSAESILTGEFETMALFQLMGTDSFEKLIGYGIADQVCLERTIAIVERPGYQFSEIARKFISTHNEKVVVIPARLVPAVSSTKIRKAIKTGIKTRFLKSGARVIIESSALYGGR</sequence>
<protein>
    <recommendedName>
        <fullName evidence="3">nicotinate-nucleotide adenylyltransferase</fullName>
        <ecNumber evidence="3">2.7.7.18</ecNumber>
    </recommendedName>
</protein>
<reference evidence="13 14" key="1">
    <citation type="journal article" date="2017" name="ISME J.">
        <title>Potential for microbial H2 and metal transformations associated with novel bacteria and archaea in deep terrestrial subsurface sediments.</title>
        <authorList>
            <person name="Hernsdorf A.W."/>
            <person name="Amano Y."/>
            <person name="Miyakawa K."/>
            <person name="Ise K."/>
            <person name="Suzuki Y."/>
            <person name="Anantharaman K."/>
            <person name="Probst A."/>
            <person name="Burstein D."/>
            <person name="Thomas B.C."/>
            <person name="Banfield J.F."/>
        </authorList>
    </citation>
    <scope>NUCLEOTIDE SEQUENCE [LARGE SCALE GENOMIC DNA]</scope>
    <source>
        <strain evidence="13">HGW-Wallbacteria-1</strain>
    </source>
</reference>
<comment type="function">
    <text evidence="1">Catalyzes the reversible adenylation of nicotinate mononucleotide (NaMN) to nicotinic acid adenine dinucleotide (NaAD).</text>
</comment>